<gene>
    <name evidence="2" type="ORF">BSU04_25160</name>
</gene>
<sequence>MLRSPTETTADVVDHDGEWKTPLGFSSEVEELKLITHEGAPARNAASSSWVRT</sequence>
<evidence type="ECO:0000313" key="2">
    <source>
        <dbReference type="EMBL" id="OXC75812.1"/>
    </source>
</evidence>
<comment type="caution">
    <text evidence="2">The sequence shown here is derived from an EMBL/GenBank/DDBJ whole genome shotgun (WGS) entry which is preliminary data.</text>
</comment>
<evidence type="ECO:0000256" key="1">
    <source>
        <dbReference type="SAM" id="MobiDB-lite"/>
    </source>
</evidence>
<dbReference type="Proteomes" id="UP000214720">
    <property type="component" value="Unassembled WGS sequence"/>
</dbReference>
<organism evidence="2 3">
    <name type="scientific">Caballeronia sordidicola</name>
    <name type="common">Burkholderia sordidicola</name>
    <dbReference type="NCBI Taxonomy" id="196367"/>
    <lineage>
        <taxon>Bacteria</taxon>
        <taxon>Pseudomonadati</taxon>
        <taxon>Pseudomonadota</taxon>
        <taxon>Betaproteobacteria</taxon>
        <taxon>Burkholderiales</taxon>
        <taxon>Burkholderiaceae</taxon>
        <taxon>Caballeronia</taxon>
    </lineage>
</organism>
<name>A0A226WX89_CABSO</name>
<reference evidence="3" key="1">
    <citation type="submission" date="2017-01" db="EMBL/GenBank/DDBJ databases">
        <title>Genome Analysis of Deinococcus marmoris KOPRI26562.</title>
        <authorList>
            <person name="Kim J.H."/>
            <person name="Oh H.-M."/>
        </authorList>
    </citation>
    <scope>NUCLEOTIDE SEQUENCE [LARGE SCALE GENOMIC DNA]</scope>
    <source>
        <strain evidence="3">PAMC 26633</strain>
    </source>
</reference>
<proteinExistence type="predicted"/>
<dbReference type="AlphaFoldDB" id="A0A226WX89"/>
<protein>
    <submittedName>
        <fullName evidence="2">Uncharacterized protein</fullName>
    </submittedName>
</protein>
<feature type="region of interest" description="Disordered" evidence="1">
    <location>
        <begin position="1"/>
        <end position="20"/>
    </location>
</feature>
<evidence type="ECO:0000313" key="3">
    <source>
        <dbReference type="Proteomes" id="UP000214720"/>
    </source>
</evidence>
<accession>A0A226WX89</accession>
<dbReference type="EMBL" id="MTHB01000160">
    <property type="protein sequence ID" value="OXC75812.1"/>
    <property type="molecule type" value="Genomic_DNA"/>
</dbReference>